<evidence type="ECO:0008006" key="3">
    <source>
        <dbReference type="Google" id="ProtNLM"/>
    </source>
</evidence>
<evidence type="ECO:0000313" key="2">
    <source>
        <dbReference type="Proteomes" id="UP001596137"/>
    </source>
</evidence>
<organism evidence="1 2">
    <name type="scientific">Sphaerisporangium aureirubrum</name>
    <dbReference type="NCBI Taxonomy" id="1544736"/>
    <lineage>
        <taxon>Bacteria</taxon>
        <taxon>Bacillati</taxon>
        <taxon>Actinomycetota</taxon>
        <taxon>Actinomycetes</taxon>
        <taxon>Streptosporangiales</taxon>
        <taxon>Streptosporangiaceae</taxon>
        <taxon>Sphaerisporangium</taxon>
    </lineage>
</organism>
<reference evidence="2" key="1">
    <citation type="journal article" date="2019" name="Int. J. Syst. Evol. Microbiol.">
        <title>The Global Catalogue of Microorganisms (GCM) 10K type strain sequencing project: providing services to taxonomists for standard genome sequencing and annotation.</title>
        <authorList>
            <consortium name="The Broad Institute Genomics Platform"/>
            <consortium name="The Broad Institute Genome Sequencing Center for Infectious Disease"/>
            <person name="Wu L."/>
            <person name="Ma J."/>
        </authorList>
    </citation>
    <scope>NUCLEOTIDE SEQUENCE [LARGE SCALE GENOMIC DNA]</scope>
    <source>
        <strain evidence="2">JCM 30346</strain>
    </source>
</reference>
<proteinExistence type="predicted"/>
<dbReference type="Proteomes" id="UP001596137">
    <property type="component" value="Unassembled WGS sequence"/>
</dbReference>
<evidence type="ECO:0000313" key="1">
    <source>
        <dbReference type="EMBL" id="MFC6085883.1"/>
    </source>
</evidence>
<dbReference type="SUPFAM" id="SSF52540">
    <property type="entry name" value="P-loop containing nucleoside triphosphate hydrolases"/>
    <property type="match status" value="1"/>
</dbReference>
<sequence>MAIINPFGFPDRPRRVNDTPLRPWEKKNDGKWYVDIDDTETAFGEFQETFTRNGAVRQGHLVVATGGTGQGKTSLINRCVAWLQDHAAGDSSLQVFDFSGGSSGLTVAEQEINFYQRLIGRLKRPLRLTEHQVESLLASEVQTGFDTLSELLPDIQGVALVLAPPLTNVAQVEMYAKLIRSDMIFFTEGQDDDIIKSCARRSRSQDNVIRIQAGELKPDDPQLFVQERTSRQIGDEDSFPDIPPEVVTAMMKKVRPEIVSIRKLQLTLHTLCEHVVADNRDMVSLNDIDRWRTIQQELLAT</sequence>
<accession>A0ABW1NS83</accession>
<protein>
    <recommendedName>
        <fullName evidence="3">AAA+ ATPase domain-containing protein</fullName>
    </recommendedName>
</protein>
<gene>
    <name evidence="1" type="ORF">ACFP1K_32280</name>
</gene>
<comment type="caution">
    <text evidence="1">The sequence shown here is derived from an EMBL/GenBank/DDBJ whole genome shotgun (WGS) entry which is preliminary data.</text>
</comment>
<dbReference type="EMBL" id="JBHSRF010000071">
    <property type="protein sequence ID" value="MFC6085883.1"/>
    <property type="molecule type" value="Genomic_DNA"/>
</dbReference>
<dbReference type="InterPro" id="IPR027417">
    <property type="entry name" value="P-loop_NTPase"/>
</dbReference>
<keyword evidence="2" id="KW-1185">Reference proteome</keyword>
<name>A0ABW1NS83_9ACTN</name>
<dbReference type="RefSeq" id="WP_380760491.1">
    <property type="nucleotide sequence ID" value="NZ_JBHSRF010000071.1"/>
</dbReference>